<keyword evidence="8" id="KW-1185">Reference proteome</keyword>
<keyword evidence="2" id="KW-0805">Transcription regulation</keyword>
<dbReference type="EMBL" id="AP022596">
    <property type="protein sequence ID" value="BBY63706.1"/>
    <property type="molecule type" value="Genomic_DNA"/>
</dbReference>
<keyword evidence="3 5" id="KW-0238">DNA-binding</keyword>
<accession>A0A7I7T6G4</accession>
<feature type="DNA-binding region" description="H-T-H motif" evidence="5">
    <location>
        <begin position="36"/>
        <end position="55"/>
    </location>
</feature>
<proteinExistence type="predicted"/>
<evidence type="ECO:0000256" key="4">
    <source>
        <dbReference type="ARBA" id="ARBA00023163"/>
    </source>
</evidence>
<keyword evidence="1" id="KW-0678">Repressor</keyword>
<dbReference type="KEGG" id="mhev:MHEL_19490"/>
<evidence type="ECO:0000256" key="5">
    <source>
        <dbReference type="PROSITE-ProRule" id="PRU00335"/>
    </source>
</evidence>
<dbReference type="Gene3D" id="1.10.357.10">
    <property type="entry name" value="Tetracycline Repressor, domain 2"/>
    <property type="match status" value="1"/>
</dbReference>
<evidence type="ECO:0000259" key="6">
    <source>
        <dbReference type="PROSITE" id="PS50977"/>
    </source>
</evidence>
<name>A0A7I7T6G4_9MYCO</name>
<dbReference type="SUPFAM" id="SSF46689">
    <property type="entry name" value="Homeodomain-like"/>
    <property type="match status" value="1"/>
</dbReference>
<dbReference type="InterPro" id="IPR023772">
    <property type="entry name" value="DNA-bd_HTH_TetR-type_CS"/>
</dbReference>
<dbReference type="Pfam" id="PF13977">
    <property type="entry name" value="TetR_C_6"/>
    <property type="match status" value="1"/>
</dbReference>
<dbReference type="PROSITE" id="PS01081">
    <property type="entry name" value="HTH_TETR_1"/>
    <property type="match status" value="1"/>
</dbReference>
<evidence type="ECO:0000313" key="8">
    <source>
        <dbReference type="Proteomes" id="UP000467148"/>
    </source>
</evidence>
<gene>
    <name evidence="7" type="primary">pksA</name>
    <name evidence="7" type="ORF">MHEL_19490</name>
</gene>
<dbReference type="InterPro" id="IPR036271">
    <property type="entry name" value="Tet_transcr_reg_TetR-rel_C_sf"/>
</dbReference>
<evidence type="ECO:0000313" key="7">
    <source>
        <dbReference type="EMBL" id="BBY63706.1"/>
    </source>
</evidence>
<dbReference type="InterPro" id="IPR039538">
    <property type="entry name" value="BetI_C"/>
</dbReference>
<dbReference type="PANTHER" id="PTHR30055">
    <property type="entry name" value="HTH-TYPE TRANSCRIPTIONAL REGULATOR RUTR"/>
    <property type="match status" value="1"/>
</dbReference>
<dbReference type="Pfam" id="PF00440">
    <property type="entry name" value="TetR_N"/>
    <property type="match status" value="1"/>
</dbReference>
<keyword evidence="4" id="KW-0804">Transcription</keyword>
<dbReference type="AlphaFoldDB" id="A0A7I7T6G4"/>
<dbReference type="GO" id="GO:0000976">
    <property type="term" value="F:transcription cis-regulatory region binding"/>
    <property type="evidence" value="ECO:0007669"/>
    <property type="project" value="TreeGrafter"/>
</dbReference>
<dbReference type="InterPro" id="IPR009057">
    <property type="entry name" value="Homeodomain-like_sf"/>
</dbReference>
<evidence type="ECO:0000256" key="1">
    <source>
        <dbReference type="ARBA" id="ARBA00022491"/>
    </source>
</evidence>
<organism evidence="7 8">
    <name type="scientific">Mycolicibacterium helvum</name>
    <dbReference type="NCBI Taxonomy" id="1534349"/>
    <lineage>
        <taxon>Bacteria</taxon>
        <taxon>Bacillati</taxon>
        <taxon>Actinomycetota</taxon>
        <taxon>Actinomycetes</taxon>
        <taxon>Mycobacteriales</taxon>
        <taxon>Mycobacteriaceae</taxon>
        <taxon>Mycolicibacterium</taxon>
    </lineage>
</organism>
<sequence length="211" mass="23592">MYIGAVPKRIDHRARERDVAEAAWKVVARDGVGQLSVRKVAEEAKLATGSLRRAFPTQDALRAYCLELVRERAQARVDTVDQSLPVSEFVEECLQQLLPLDDDRRLEMEVFIAIGVLALTDNALRGPYGKVHDMLAVGCSSLLRMVAHDSAPGDICDDEINTESKRLHALVDGLALHLVRQQRTEPTSWATDVLSTHLRQVRSRWQASSTR</sequence>
<dbReference type="SUPFAM" id="SSF48498">
    <property type="entry name" value="Tetracyclin repressor-like, C-terminal domain"/>
    <property type="match status" value="1"/>
</dbReference>
<dbReference type="InterPro" id="IPR001647">
    <property type="entry name" value="HTH_TetR"/>
</dbReference>
<dbReference type="PANTHER" id="PTHR30055:SF226">
    <property type="entry name" value="HTH-TYPE TRANSCRIPTIONAL REGULATOR PKSA"/>
    <property type="match status" value="1"/>
</dbReference>
<dbReference type="PROSITE" id="PS50977">
    <property type="entry name" value="HTH_TETR_2"/>
    <property type="match status" value="1"/>
</dbReference>
<dbReference type="InterPro" id="IPR050109">
    <property type="entry name" value="HTH-type_TetR-like_transc_reg"/>
</dbReference>
<reference evidence="7 8" key="1">
    <citation type="journal article" date="2019" name="Emerg. Microbes Infect.">
        <title>Comprehensive subspecies identification of 175 nontuberculous mycobacteria species based on 7547 genomic profiles.</title>
        <authorList>
            <person name="Matsumoto Y."/>
            <person name="Kinjo T."/>
            <person name="Motooka D."/>
            <person name="Nabeya D."/>
            <person name="Jung N."/>
            <person name="Uechi K."/>
            <person name="Horii T."/>
            <person name="Iida T."/>
            <person name="Fujita J."/>
            <person name="Nakamura S."/>
        </authorList>
    </citation>
    <scope>NUCLEOTIDE SEQUENCE [LARGE SCALE GENOMIC DNA]</scope>
    <source>
        <strain evidence="7 8">JCM 30396</strain>
    </source>
</reference>
<dbReference type="Proteomes" id="UP000467148">
    <property type="component" value="Chromosome"/>
</dbReference>
<dbReference type="GO" id="GO:0003700">
    <property type="term" value="F:DNA-binding transcription factor activity"/>
    <property type="evidence" value="ECO:0007669"/>
    <property type="project" value="TreeGrafter"/>
</dbReference>
<feature type="domain" description="HTH tetR-type" evidence="6">
    <location>
        <begin position="13"/>
        <end position="73"/>
    </location>
</feature>
<evidence type="ECO:0000256" key="2">
    <source>
        <dbReference type="ARBA" id="ARBA00023015"/>
    </source>
</evidence>
<evidence type="ECO:0000256" key="3">
    <source>
        <dbReference type="ARBA" id="ARBA00023125"/>
    </source>
</evidence>
<protein>
    <submittedName>
        <fullName evidence="7">HTH-type transcriptional regulator PksA</fullName>
    </submittedName>
</protein>